<name>A0A9Q6EHX0_NOSLI</name>
<organism evidence="2 3">
    <name type="scientific">Nostoc linckia z8</name>
    <dbReference type="NCBI Taxonomy" id="1628746"/>
    <lineage>
        <taxon>Bacteria</taxon>
        <taxon>Bacillati</taxon>
        <taxon>Cyanobacteriota</taxon>
        <taxon>Cyanophyceae</taxon>
        <taxon>Nostocales</taxon>
        <taxon>Nostocaceae</taxon>
        <taxon>Nostoc</taxon>
    </lineage>
</organism>
<feature type="compositionally biased region" description="Basic and acidic residues" evidence="1">
    <location>
        <begin position="34"/>
        <end position="48"/>
    </location>
</feature>
<reference evidence="2 3" key="1">
    <citation type="submission" date="2015-02" db="EMBL/GenBank/DDBJ databases">
        <title>Nostoc linckia genome annotation.</title>
        <authorList>
            <person name="Zhou Z."/>
        </authorList>
    </citation>
    <scope>NUCLEOTIDE SEQUENCE [LARGE SCALE GENOMIC DNA]</scope>
    <source>
        <strain evidence="3">z8</strain>
    </source>
</reference>
<evidence type="ECO:0000313" key="2">
    <source>
        <dbReference type="EMBL" id="PHJ95677.1"/>
    </source>
</evidence>
<gene>
    <name evidence="2" type="ORF">VF08_31710</name>
</gene>
<dbReference type="Proteomes" id="UP000222310">
    <property type="component" value="Unassembled WGS sequence"/>
</dbReference>
<dbReference type="EMBL" id="LAHD01000140">
    <property type="protein sequence ID" value="PHJ95677.1"/>
    <property type="molecule type" value="Genomic_DNA"/>
</dbReference>
<dbReference type="AlphaFoldDB" id="A0A9Q6EHX0"/>
<dbReference type="RefSeq" id="WP_099068256.1">
    <property type="nucleotide sequence ID" value="NZ_LAHD01000140.1"/>
</dbReference>
<comment type="caution">
    <text evidence="2">The sequence shown here is derived from an EMBL/GenBank/DDBJ whole genome shotgun (WGS) entry which is preliminary data.</text>
</comment>
<dbReference type="GeneID" id="57095547"/>
<evidence type="ECO:0000313" key="3">
    <source>
        <dbReference type="Proteomes" id="UP000222310"/>
    </source>
</evidence>
<proteinExistence type="predicted"/>
<evidence type="ECO:0000256" key="1">
    <source>
        <dbReference type="SAM" id="MobiDB-lite"/>
    </source>
</evidence>
<protein>
    <submittedName>
        <fullName evidence="2">Uncharacterized protein</fullName>
    </submittedName>
</protein>
<accession>A0A9Q6EHX0</accession>
<sequence length="68" mass="7535">MSKFNWNLYAASFEALVERGAPPEKAEAASQVIGRDDGAKDNFGRTAEDQQAVNDILEYLQEESDAQQ</sequence>
<feature type="region of interest" description="Disordered" evidence="1">
    <location>
        <begin position="20"/>
        <end position="48"/>
    </location>
</feature>